<keyword evidence="1" id="KW-1133">Transmembrane helix</keyword>
<comment type="caution">
    <text evidence="2">The sequence shown here is derived from an EMBL/GenBank/DDBJ whole genome shotgun (WGS) entry which is preliminary data.</text>
</comment>
<reference evidence="2 3" key="1">
    <citation type="submission" date="2016-10" db="EMBL/GenBank/DDBJ databases">
        <authorList>
            <person name="Varghese N."/>
            <person name="Submissions S."/>
        </authorList>
    </citation>
    <scope>NUCLEOTIDE SEQUENCE [LARGE SCALE GENOMIC DNA]</scope>
    <source>
        <strain evidence="2 3">NLAE-zl-C196</strain>
    </source>
</reference>
<organism evidence="2 3">
    <name type="scientific">Enterocloster clostridioformis</name>
    <dbReference type="NCBI Taxonomy" id="1531"/>
    <lineage>
        <taxon>Bacteria</taxon>
        <taxon>Bacillati</taxon>
        <taxon>Bacillota</taxon>
        <taxon>Clostridia</taxon>
        <taxon>Lachnospirales</taxon>
        <taxon>Lachnospiraceae</taxon>
        <taxon>Enterocloster</taxon>
    </lineage>
</organism>
<feature type="transmembrane region" description="Helical" evidence="1">
    <location>
        <begin position="70"/>
        <end position="87"/>
    </location>
</feature>
<dbReference type="AlphaFoldDB" id="A0A1I0K0D4"/>
<keyword evidence="1" id="KW-0472">Membrane</keyword>
<evidence type="ECO:0000313" key="3">
    <source>
        <dbReference type="Proteomes" id="UP000182121"/>
    </source>
</evidence>
<dbReference type="EMBL" id="FOIO01000078">
    <property type="protein sequence ID" value="SEU16783.1"/>
    <property type="molecule type" value="Genomic_DNA"/>
</dbReference>
<evidence type="ECO:0000256" key="1">
    <source>
        <dbReference type="SAM" id="Phobius"/>
    </source>
</evidence>
<accession>A0A1I0K0D4</accession>
<proteinExistence type="predicted"/>
<evidence type="ECO:0000313" key="2">
    <source>
        <dbReference type="EMBL" id="SEU16783.1"/>
    </source>
</evidence>
<keyword evidence="1" id="KW-0812">Transmembrane</keyword>
<gene>
    <name evidence="2" type="ORF">SAMN05216521_10782</name>
</gene>
<sequence>MARHRVLTLLYVSVAPIPAATVTNREWGSIGTNYLKGLIALAFQGFFIMVCVAIYAVLVSGVTVASNLHTALWSVAAYTIILCFSLFKTGSLSRSIFNAH</sequence>
<dbReference type="Proteomes" id="UP000182121">
    <property type="component" value="Unassembled WGS sequence"/>
</dbReference>
<protein>
    <submittedName>
        <fullName evidence="2">Uncharacterized protein</fullName>
    </submittedName>
</protein>
<name>A0A1I0K0D4_9FIRM</name>
<feature type="transmembrane region" description="Helical" evidence="1">
    <location>
        <begin position="35"/>
        <end position="58"/>
    </location>
</feature>